<dbReference type="Proteomes" id="UP001501521">
    <property type="component" value="Unassembled WGS sequence"/>
</dbReference>
<keyword evidence="2" id="KW-1185">Reference proteome</keyword>
<sequence length="239" mass="26332">MTDRFQPLRVTAILRHGIAHASPWTVALDGLLASQLWAQHKQSQPPGPAALDQANPPDMDLPLAKCTADPIWWHWAATCGWPNHPSPNPEIRYWQTRLDHRHAEHTTAAPLPQIVSDSQGRWKAYWMPLPVTVAHSLTWHAVGDAEAVQRLLEPITAIGKKRSQGEGRVSSWLVERDDTLDGFTASHLSPTGVLARPTPTACLANHPAIVDGGDGYAGIRPPHMHYSRRTDVRLPASCS</sequence>
<gene>
    <name evidence="1" type="ORF">GCM10025789_31360</name>
</gene>
<comment type="caution">
    <text evidence="1">The sequence shown here is derived from an EMBL/GenBank/DDBJ whole genome shotgun (WGS) entry which is preliminary data.</text>
</comment>
<evidence type="ECO:0000313" key="1">
    <source>
        <dbReference type="EMBL" id="GAA4909791.1"/>
    </source>
</evidence>
<accession>A0ABP9FP33</accession>
<reference evidence="2" key="1">
    <citation type="journal article" date="2019" name="Int. J. Syst. Evol. Microbiol.">
        <title>The Global Catalogue of Microorganisms (GCM) 10K type strain sequencing project: providing services to taxonomists for standard genome sequencing and annotation.</title>
        <authorList>
            <consortium name="The Broad Institute Genomics Platform"/>
            <consortium name="The Broad Institute Genome Sequencing Center for Infectious Disease"/>
            <person name="Wu L."/>
            <person name="Ma J."/>
        </authorList>
    </citation>
    <scope>NUCLEOTIDE SEQUENCE [LARGE SCALE GENOMIC DNA]</scope>
    <source>
        <strain evidence="2">JCM 19125</strain>
    </source>
</reference>
<dbReference type="EMBL" id="BAABLV010000066">
    <property type="protein sequence ID" value="GAA4909791.1"/>
    <property type="molecule type" value="Genomic_DNA"/>
</dbReference>
<protein>
    <submittedName>
        <fullName evidence="1">Uncharacterized protein</fullName>
    </submittedName>
</protein>
<organism evidence="1 2">
    <name type="scientific">Tessaracoccus lubricantis</name>
    <dbReference type="NCBI Taxonomy" id="545543"/>
    <lineage>
        <taxon>Bacteria</taxon>
        <taxon>Bacillati</taxon>
        <taxon>Actinomycetota</taxon>
        <taxon>Actinomycetes</taxon>
        <taxon>Propionibacteriales</taxon>
        <taxon>Propionibacteriaceae</taxon>
        <taxon>Tessaracoccus</taxon>
    </lineage>
</organism>
<evidence type="ECO:0000313" key="2">
    <source>
        <dbReference type="Proteomes" id="UP001501521"/>
    </source>
</evidence>
<name>A0ABP9FP33_9ACTN</name>
<proteinExistence type="predicted"/>
<dbReference type="RefSeq" id="WP_345584578.1">
    <property type="nucleotide sequence ID" value="NZ_BAABLV010000066.1"/>
</dbReference>